<dbReference type="EMBL" id="CP136865">
    <property type="protein sequence ID" value="WOJ98495.1"/>
    <property type="molecule type" value="Genomic_DNA"/>
</dbReference>
<gene>
    <name evidence="1" type="ORF">R0137_07965</name>
</gene>
<dbReference type="RefSeq" id="WP_407329854.1">
    <property type="nucleotide sequence ID" value="NZ_CP136865.1"/>
</dbReference>
<proteinExistence type="predicted"/>
<organism evidence="1 2">
    <name type="scientific">Congregibacter brevis</name>
    <dbReference type="NCBI Taxonomy" id="3081201"/>
    <lineage>
        <taxon>Bacteria</taxon>
        <taxon>Pseudomonadati</taxon>
        <taxon>Pseudomonadota</taxon>
        <taxon>Gammaproteobacteria</taxon>
        <taxon>Cellvibrionales</taxon>
        <taxon>Halieaceae</taxon>
        <taxon>Congregibacter</taxon>
    </lineage>
</organism>
<sequence>MNHSISPTIARLVAGLILLTTSFVATGADLDSLIKQLQSKNITVETIAALVELDDPTLRMGYGLCEAAGQSLCKPDGSLGYGLCEVADGTLCKKNGSLGYGLCMLGSGKGCVEKGSLGYGLCELAGEKNCKP</sequence>
<reference evidence="1 2" key="1">
    <citation type="submission" date="2023-10" db="EMBL/GenBank/DDBJ databases">
        <title>Two novel species belonging to the OM43/NOR5 clade.</title>
        <authorList>
            <person name="Park M."/>
        </authorList>
    </citation>
    <scope>NUCLEOTIDE SEQUENCE [LARGE SCALE GENOMIC DNA]</scope>
    <source>
        <strain evidence="1 2">IMCC45268</strain>
    </source>
</reference>
<keyword evidence="2" id="KW-1185">Reference proteome</keyword>
<dbReference type="Proteomes" id="UP001626549">
    <property type="component" value="Chromosome"/>
</dbReference>
<accession>A0ABZ0IHE9</accession>
<evidence type="ECO:0000313" key="1">
    <source>
        <dbReference type="EMBL" id="WOJ98495.1"/>
    </source>
</evidence>
<protein>
    <submittedName>
        <fullName evidence="1">Uncharacterized protein</fullName>
    </submittedName>
</protein>
<evidence type="ECO:0000313" key="2">
    <source>
        <dbReference type="Proteomes" id="UP001626549"/>
    </source>
</evidence>
<name>A0ABZ0IHE9_9GAMM</name>